<comment type="caution">
    <text evidence="2">The sequence shown here is derived from an EMBL/GenBank/DDBJ whole genome shotgun (WGS) entry which is preliminary data.</text>
</comment>
<sequence length="163" mass="18256">MDPPEESDKRDAKMEIKRKNIPLIIFAILFVSLQSLQFPIVQYAYTLQQTAEYSLAVYVIGLLLGGSIVAVIPILEAYLTINPELGTLPQKPGMLVKIVHYSLVCTVLVIAVWGAIVSYTSLPVTHSGFTQLVYLYGMMIGMALIVVSFGFNEIYQYVQRMWC</sequence>
<keyword evidence="1" id="KW-1133">Transmembrane helix</keyword>
<keyword evidence="1" id="KW-0472">Membrane</keyword>
<protein>
    <submittedName>
        <fullName evidence="2">Uncharacterized protein</fullName>
    </submittedName>
</protein>
<dbReference type="Proteomes" id="UP001141336">
    <property type="component" value="Unassembled WGS sequence"/>
</dbReference>
<dbReference type="EMBL" id="JAPTGC010000001">
    <property type="protein sequence ID" value="MCZ0861682.1"/>
    <property type="molecule type" value="Genomic_DNA"/>
</dbReference>
<proteinExistence type="predicted"/>
<keyword evidence="3" id="KW-1185">Reference proteome</keyword>
<organism evidence="2 3">
    <name type="scientific">Methanocorpusculum vombati</name>
    <dbReference type="NCBI Taxonomy" id="3002864"/>
    <lineage>
        <taxon>Archaea</taxon>
        <taxon>Methanobacteriati</taxon>
        <taxon>Methanobacteriota</taxon>
        <taxon>Stenosarchaea group</taxon>
        <taxon>Methanomicrobia</taxon>
        <taxon>Methanomicrobiales</taxon>
        <taxon>Methanocorpusculaceae</taxon>
        <taxon>Methanocorpusculum</taxon>
    </lineage>
</organism>
<feature type="transmembrane region" description="Helical" evidence="1">
    <location>
        <begin position="21"/>
        <end position="45"/>
    </location>
</feature>
<feature type="transmembrane region" description="Helical" evidence="1">
    <location>
        <begin position="57"/>
        <end position="78"/>
    </location>
</feature>
<feature type="transmembrane region" description="Helical" evidence="1">
    <location>
        <begin position="98"/>
        <end position="120"/>
    </location>
</feature>
<evidence type="ECO:0000313" key="2">
    <source>
        <dbReference type="EMBL" id="MCZ0861682.1"/>
    </source>
</evidence>
<name>A0ABT4IIX1_9EURY</name>
<gene>
    <name evidence="2" type="ORF">O0S09_00240</name>
</gene>
<reference evidence="2" key="1">
    <citation type="submission" date="2022-12" db="EMBL/GenBank/DDBJ databases">
        <title>Isolation and characterisation of novel Methanocorpusculum spp. from native Australian herbivores indicates the genus is ancestrally host-associated.</title>
        <authorList>
            <person name="Volmer J.G."/>
            <person name="Soo R.M."/>
            <person name="Evans P.N."/>
            <person name="Hoedt E.C."/>
            <person name="Astorga Alsina A.L."/>
            <person name="Woodcroft B.J."/>
            <person name="Tyson G.W."/>
            <person name="Hugenholtz P."/>
            <person name="Morrison M."/>
        </authorList>
    </citation>
    <scope>NUCLEOTIDE SEQUENCE</scope>
    <source>
        <strain evidence="2">CW153</strain>
    </source>
</reference>
<evidence type="ECO:0000313" key="3">
    <source>
        <dbReference type="Proteomes" id="UP001141336"/>
    </source>
</evidence>
<dbReference type="RefSeq" id="WP_268921861.1">
    <property type="nucleotide sequence ID" value="NZ_JAPTGC010000001.1"/>
</dbReference>
<keyword evidence="1" id="KW-0812">Transmembrane</keyword>
<accession>A0ABT4IIX1</accession>
<evidence type="ECO:0000256" key="1">
    <source>
        <dbReference type="SAM" id="Phobius"/>
    </source>
</evidence>
<feature type="transmembrane region" description="Helical" evidence="1">
    <location>
        <begin position="132"/>
        <end position="151"/>
    </location>
</feature>